<protein>
    <submittedName>
        <fullName evidence="2">Uncharacterized protein</fullName>
    </submittedName>
</protein>
<name>A0A3M7MHW6_9PLEO</name>
<feature type="compositionally biased region" description="Acidic residues" evidence="1">
    <location>
        <begin position="101"/>
        <end position="113"/>
    </location>
</feature>
<sequence>MVDVNGSLSSALDLIKRFADDWMQVSDAIDCEELAALVDALDRLKKDAKKKLSIKKAMQASMESDWQPTHTGSAGQGIRRSHRIASAPRVASAGSLFVAEQDTESESSNEDDIPSTMLPEASPNEHTTINPAPGILFDDPPLLPVHYENQAPIEELDGAEMPRERHPIEQELPSPTLYTTRPVVDGQDERTEVQPVQVRDGASNAQAHQAPGTETQYQAAEDLEHIERQPGPESPYHSLVNHPHQDATISPCDEFDFGEVVMHDLPSPQFFNEAFEDGYFSPLHHRAQTDVEEATAYSDEQHLINQDHTQSFGDNPILQSYDTQYQAAERLEYIENQPGTESPHHSLANQLHLGLAEQDATNLPSFEDEFGEVVMHDLPSPQFFNDAFEDYRLSSLHHESQTDVEEATADSYEQHRIDPDHTESFGDDPIVQGYLDLACRSSFCLPHEPVEDADHLDARELLLPLVEERPLTSRLIHALIYTLLPGPLRIFEVCSSAFDPEPSPEESPVDDFVAIIRRNAEALPLLVLGIEISKTLYILDSETVDLPSLGISWLVGPEWRTEHIDHVDTRCKFARLETQVQTNEIFGLNLEILVQNLENFEPGALRKALLQIHSKFDPSKFERRRLLRILQCVDEIGSPHILDSLKLACARKVEDQTYRAIEQPLFEKLFQIHICLDKQESQSHLLVARQRYIKYCYFETYLCAVEALQGEIHNSDRVRRRVSARKRRTRSFKKGISEELPLTPHTEEIRRVYNDLSPSGRQRAAKDMVKDEICSKVADVYGGNEKRIRRNINKYINQGRVLHHILRGGRSLDPGLLILFPSFGADSYRMHSDWLATESGSHTIEKDAWPCLGAISIDPLNMLVFWESSWLSTHEYHTLRQDGHQGWLVHARGEDQLLIAWEPTMEMKSIQPSLHDILYDPTIEVRKDRPGLLGYVAAKVLPVSPNAGSRRLAFLAYWKIAPMTKGLFYHLQQTFSSHQGNIVHEEPDRVWIQWEPTWVFYEDLNESKKKQLLQVSHDPEAILRRFHKAVVHYSTRSLVEKRIRCNLEAVDALENIFNNNLEFRAPDSKFAAIFERLKANEALWVEYEPGNEYWPIARLNISKSKQYKKGAEGYYYILRSKLAGASNDFWIVALQSYIKDTWYRCLRYVYPGVCMRKTLATCFFHAMYLEQDRRYIVREVSDIGRCNDYVTIKLL</sequence>
<dbReference type="Proteomes" id="UP000265663">
    <property type="component" value="Unassembled WGS sequence"/>
</dbReference>
<dbReference type="EMBL" id="KE747843">
    <property type="protein sequence ID" value="RMZ74093.1"/>
    <property type="molecule type" value="Genomic_DNA"/>
</dbReference>
<accession>A0A3M7MHW6</accession>
<keyword evidence="3" id="KW-1185">Reference proteome</keyword>
<evidence type="ECO:0000313" key="3">
    <source>
        <dbReference type="Proteomes" id="UP000265663"/>
    </source>
</evidence>
<reference evidence="2 3" key="1">
    <citation type="journal article" date="2014" name="PLoS ONE">
        <title>De novo Genome Assembly of the Fungal Plant Pathogen Pyrenophora semeniperda.</title>
        <authorList>
            <person name="Soliai M.M."/>
            <person name="Meyer S.E."/>
            <person name="Udall J.A."/>
            <person name="Elzinga D.E."/>
            <person name="Hermansen R.A."/>
            <person name="Bodily P.M."/>
            <person name="Hart A.A."/>
            <person name="Coleman C.E."/>
        </authorList>
    </citation>
    <scope>NUCLEOTIDE SEQUENCE [LARGE SCALE GENOMIC DNA]</scope>
    <source>
        <strain evidence="2 3">CCB06</strain>
        <tissue evidence="2">Mycelium</tissue>
    </source>
</reference>
<feature type="region of interest" description="Disordered" evidence="1">
    <location>
        <begin position="100"/>
        <end position="137"/>
    </location>
</feature>
<organism evidence="2 3">
    <name type="scientific">Pyrenophora seminiperda CCB06</name>
    <dbReference type="NCBI Taxonomy" id="1302712"/>
    <lineage>
        <taxon>Eukaryota</taxon>
        <taxon>Fungi</taxon>
        <taxon>Dikarya</taxon>
        <taxon>Ascomycota</taxon>
        <taxon>Pezizomycotina</taxon>
        <taxon>Dothideomycetes</taxon>
        <taxon>Pleosporomycetidae</taxon>
        <taxon>Pleosporales</taxon>
        <taxon>Pleosporineae</taxon>
        <taxon>Pleosporaceae</taxon>
        <taxon>Pyrenophora</taxon>
    </lineage>
</organism>
<dbReference type="AlphaFoldDB" id="A0A3M7MHW6"/>
<evidence type="ECO:0000313" key="2">
    <source>
        <dbReference type="EMBL" id="RMZ74093.1"/>
    </source>
</evidence>
<evidence type="ECO:0000256" key="1">
    <source>
        <dbReference type="SAM" id="MobiDB-lite"/>
    </source>
</evidence>
<gene>
    <name evidence="2" type="ORF">GMOD_00004932</name>
</gene>
<dbReference type="OrthoDB" id="3798910at2759"/>
<proteinExistence type="predicted"/>